<proteinExistence type="predicted"/>
<accession>A0A4R6QLX1</accession>
<gene>
    <name evidence="1" type="ORF">DES47_10348</name>
</gene>
<evidence type="ECO:0000313" key="1">
    <source>
        <dbReference type="EMBL" id="TDP71070.1"/>
    </source>
</evidence>
<dbReference type="RefSeq" id="WP_133700876.1">
    <property type="nucleotide sequence ID" value="NZ_SNXS01000003.1"/>
</dbReference>
<dbReference type="OrthoDB" id="8562324at2"/>
<reference evidence="1 2" key="1">
    <citation type="submission" date="2019-03" db="EMBL/GenBank/DDBJ databases">
        <title>Genomic Encyclopedia of Type Strains, Phase IV (KMG-IV): sequencing the most valuable type-strain genomes for metagenomic binning, comparative biology and taxonomic classification.</title>
        <authorList>
            <person name="Goeker M."/>
        </authorList>
    </citation>
    <scope>NUCLEOTIDE SEQUENCE [LARGE SCALE GENOMIC DNA]</scope>
    <source>
        <strain evidence="1 2">DSM 16998</strain>
    </source>
</reference>
<comment type="caution">
    <text evidence="1">The sequence shown here is derived from an EMBL/GenBank/DDBJ whole genome shotgun (WGS) entry which is preliminary data.</text>
</comment>
<dbReference type="Proteomes" id="UP000295361">
    <property type="component" value="Unassembled WGS sequence"/>
</dbReference>
<evidence type="ECO:0000313" key="2">
    <source>
        <dbReference type="Proteomes" id="UP000295361"/>
    </source>
</evidence>
<dbReference type="EMBL" id="SNXS01000003">
    <property type="protein sequence ID" value="TDP71070.1"/>
    <property type="molecule type" value="Genomic_DNA"/>
</dbReference>
<organism evidence="1 2">
    <name type="scientific">Roseateles toxinivorans</name>
    <dbReference type="NCBI Taxonomy" id="270368"/>
    <lineage>
        <taxon>Bacteria</taxon>
        <taxon>Pseudomonadati</taxon>
        <taxon>Pseudomonadota</taxon>
        <taxon>Betaproteobacteria</taxon>
        <taxon>Burkholderiales</taxon>
        <taxon>Sphaerotilaceae</taxon>
        <taxon>Roseateles</taxon>
    </lineage>
</organism>
<sequence length="124" mass="13976">MSLAHAVVWLDHHNAQILHFDAEQVRSHRLKEQEHDTHQHGSGVRTEHEFFAAVCDALSDIGEVLVTAGHTAQSDFRRYVDKHRPAIGNLIVGWETVDHPSDAQLVARARQFFAQRDGRAVPVT</sequence>
<dbReference type="AlphaFoldDB" id="A0A4R6QLX1"/>
<name>A0A4R6QLX1_9BURK</name>
<protein>
    <submittedName>
        <fullName evidence="1">Uncharacterized protein</fullName>
    </submittedName>
</protein>
<dbReference type="SUPFAM" id="SSF53137">
    <property type="entry name" value="Translational machinery components"/>
    <property type="match status" value="1"/>
</dbReference>
<keyword evidence="2" id="KW-1185">Reference proteome</keyword>
<dbReference type="InParanoid" id="A0A4R6QLX1"/>